<evidence type="ECO:0000313" key="13">
    <source>
        <dbReference type="Proteomes" id="UP001141327"/>
    </source>
</evidence>
<keyword evidence="4" id="KW-0963">Cytoplasm</keyword>
<feature type="compositionally biased region" description="Basic and acidic residues" evidence="11">
    <location>
        <begin position="1498"/>
        <end position="1508"/>
    </location>
</feature>
<feature type="compositionally biased region" description="Low complexity" evidence="11">
    <location>
        <begin position="997"/>
        <end position="1010"/>
    </location>
</feature>
<comment type="catalytic activity">
    <reaction evidence="9">
        <text>5-diphospho-1D-myo-inositol 1,2,3,4,6-pentakisphosphate + ATP + H(+) = 1,5-bis(diphospho)-1D-myo-inositol 2,3,4,6-tetrakisphosphate + ADP</text>
        <dbReference type="Rhea" id="RHEA:10276"/>
        <dbReference type="ChEBI" id="CHEBI:15378"/>
        <dbReference type="ChEBI" id="CHEBI:30616"/>
        <dbReference type="ChEBI" id="CHEBI:58628"/>
        <dbReference type="ChEBI" id="CHEBI:77983"/>
        <dbReference type="ChEBI" id="CHEBI:456216"/>
        <dbReference type="EC" id="2.7.4.24"/>
    </reaction>
    <physiologicalReaction direction="left-to-right" evidence="9">
        <dbReference type="Rhea" id="RHEA:10277"/>
    </physiologicalReaction>
</comment>
<feature type="compositionally biased region" description="Basic and acidic residues" evidence="11">
    <location>
        <begin position="2185"/>
        <end position="2198"/>
    </location>
</feature>
<keyword evidence="5" id="KW-0808">Transferase</keyword>
<evidence type="ECO:0000256" key="6">
    <source>
        <dbReference type="ARBA" id="ARBA00022741"/>
    </source>
</evidence>
<sequence>MREVTTLTEDERNYCSIVGRVFRQRVCGLDLLRHMGQTMVCDVNGWSFVKGDTQYYTHCSRLLRNIMLQAACRKAAPPVPAISREGEVLRQVMGIFRHGDITPKQKIRIHIHDDMPLLDFFEELNQSDYRKNHYDDEPLFIVRHNCPERFMALSDLLCRIIQERVDVLRSISGSSSLPPLCMPVSSSAASLDKKPSTSTVGVAEAPGPAGGPKSRDGKPSTAASTITPPIPIPPIPATSGDSSDSSVSDHQSPPNLGTSASVGSFPVAAGLADNAALRRVLSEMPPATDGLAPGSPLPLFFDPKYIQNLMLLRSVLELHLHGTKLQIRPLKRNADGRVIAALLQCKWGGVLTHAGLSQSHTLGKHFRLNVLPKDEETRQSFLSHLHVYTNHERSVQRSAIAFIEGLLDAPPTGDDRLPPSLGAGPMPALGWHPETELLMTPTWESIRSRMVMCQRRLENVILANRSFNGEVFVAPHISVLQSLGLRRLGNASLIVKKFKGLMDRFTKEMQIHYEHQVEEQNLKARQAALTEEISPISVVSASTSEPSLALGTGPTGAVPFGHPAAPVSPLKQPAVPIASSAPSNSPLQQSQAAAAAVASALAIAYAAATVVRAPVTHDETHSGGPSRSPSPQTSVRIVGAPSPAPAHDTEEEPDFLAEAARRVPTPPTAAVIQVTPVTFHRLGRGWTSPARAVAATLGDGDAPAVPSPAPTLPLMDPLRLPLITPTPNGIFGNPFYTGSAAMPGNTYEKFMHTLNKAQATLRQATELSIAGTPHIGALANAIKSRRRSGSNVRHMPEDGVLPPRPLPGPSSGSQMPHQAASPPTRQPSTGGQQQPPSNEESEGHEAPWNNLSDEGDPMEGTAAGQPHEQDDSDPGRQRLHWIHAHGYHKARYKELHPTATTTKIRKPKNLASSATPESPQHQYEPGTLQQPQAHHHHGHGLFLHHRSSTLPTGALAAMTMASMAPPPRQEGAPPPPGAGPALAPSSAAPTKPPGDESQSPRPSSSSASALPPSPPVGPVSAVPADSIPTPGATDGAKAGGLFESNSDPLFVAVSSLPTMLGPGMAIPDKEVPFCDLATQSPSMSSALPLAQPPPDLPATAADDGSPLGAPPAERDDSEAPLATSLPSSLAPPTHIPVSALPPHLHIHLTHRHSSSSSSGSPHDVSSSYVDVGAGLEDPRAPLPPIPRPSSHEYISPALVASAPPIPPPSLALPTSVPIATTAVLTASSAPRAPSPYSVAGGAGRRASPLTLTTDVTAPGPLAETILGSAEAANRSSSRLPGASGRADSRPGSPPTLPPTARVAAAAASRQAMPRPTSSESGPSPAAVAPASATPPTGPGALEREVSTPGRVESAPLEASYQKDVERPFARCGGSEPFCCGENLPLVQMRWQKFLTDFYDEQTSNYDTTWIPDIYEALKFDIVHNRYAFSAELREILDQMFSTLQPLADLAVPQEYGIMPHEKLHISDLLSGPLLRQIIDDITAMATKQPPCFTHMREEFRSDSPEVSRETPLPEQAPQPGAALKIGEPAIFPPPPSSVATPNSISVCTPTPLPLSPSPLSTPTPMPVRCRPEAEAAQSPSPATEAQCAGPTSTSASALASESMLLAAITESALAPGIVAPPSPVTTAALSPAPATAPVAAAAAPVAAAPVAAAVAPVAAAPVAAAVAPATAAAAGLSAVAQTAAVSVGPPPFKGCPADTKPLYPPHSMLLYFADGNILHGLINNLLLSNELPRGSQRNTLGEINYMAYVQINVYQNKYGEVYADIQVSSGASDNPSQRVPMHTLPINTPILIADAISYSLVCPSDSRPTAPLRADHVSRRGWFDLGWMPKLLFTKVNPLATRTGEVLKGIVAVYRHGDRTPKQKMKMAVTDPRLIAFFGDLLKGTRNLTLKQEYAPAEFEALGQLLNNMIAELRATTKDSAETEDQMADKMQQRQQQSIQGLLNLRDALRLSLQGTKLQVKVLRTEKVLVCRPRQTPTQLAEPPPEPSPMADSDGAATPAASAQSAPSSPAVPLPSHPADPRDASPTSGGPPRFTRSSCAVLVICKWGGVLTHAGVQQAKRMGSLFRQLIMPNKDKRVFSNNERRVQRSAAAFAEALFNVPALPENFIIRDHELLNDTPAAAQVLLQDMKRRLSNVLLQSSPSSSWNTSLRDLASSLPPGDPRAKALLPMPPANPVLTKPASQRTELEKGMKLDGEKEQERNQKKRWIFFPLPHSSPLLLSGRPLAERDMHQLMQYVAEVSPSCGQRLTKLYELTLIWIKELDSKRENQVAMCEQETLSLMRHRWAKVAADLYNPKTGQWDTSKIPDLWDGIVYDCIHHHALSPPNEIATKFAIECNIVPKGTAALGTLDTLRLLAKPFADLVGSQEFGITHEEKIKIGSLIAGPLLGSVLDDIDKAGLSPSRSLSLYFTSEAHMHSMLNVLLLSGPKAIIDRDSISEIDYMTHFIFKVFEKPQNQQPRVEAYFSTGAVYSPNMELGPNHAVPIDSTMLLYESLTLQQLHQLVDPIRSEVPTPTPPANSQK</sequence>
<dbReference type="Pfam" id="PF00328">
    <property type="entry name" value="His_Phos_2"/>
    <property type="match status" value="3"/>
</dbReference>
<feature type="region of interest" description="Disordered" evidence="11">
    <location>
        <begin position="1974"/>
        <end position="2033"/>
    </location>
</feature>
<feature type="compositionally biased region" description="Low complexity" evidence="11">
    <location>
        <begin position="1298"/>
        <end position="1340"/>
    </location>
</feature>
<gene>
    <name evidence="12" type="ORF">PAPYR_3473</name>
</gene>
<feature type="compositionally biased region" description="Polar residues" evidence="11">
    <location>
        <begin position="1537"/>
        <end position="1547"/>
    </location>
</feature>
<dbReference type="GO" id="GO:0016301">
    <property type="term" value="F:kinase activity"/>
    <property type="evidence" value="ECO:0007669"/>
    <property type="project" value="UniProtKB-KW"/>
</dbReference>
<dbReference type="InterPro" id="IPR029033">
    <property type="entry name" value="His_PPase_superfam"/>
</dbReference>
<dbReference type="Gene3D" id="3.40.50.1240">
    <property type="entry name" value="Phosphoglycerate mutase-like"/>
    <property type="match status" value="1"/>
</dbReference>
<reference evidence="12" key="1">
    <citation type="journal article" date="2022" name="bioRxiv">
        <title>Genomics of Preaxostyla Flagellates Illuminates Evolutionary Transitions and the Path Towards Mitochondrial Loss.</title>
        <authorList>
            <person name="Novak L.V.F."/>
            <person name="Treitli S.C."/>
            <person name="Pyrih J."/>
            <person name="Halakuc P."/>
            <person name="Pipaliya S.V."/>
            <person name="Vacek V."/>
            <person name="Brzon O."/>
            <person name="Soukal P."/>
            <person name="Eme L."/>
            <person name="Dacks J.B."/>
            <person name="Karnkowska A."/>
            <person name="Elias M."/>
            <person name="Hampl V."/>
        </authorList>
    </citation>
    <scope>NUCLEOTIDE SEQUENCE</scope>
    <source>
        <strain evidence="12">RCP-MX</strain>
    </source>
</reference>
<keyword evidence="13" id="KW-1185">Reference proteome</keyword>
<feature type="compositionally biased region" description="Pro residues" evidence="11">
    <location>
        <begin position="1550"/>
        <end position="1565"/>
    </location>
</feature>
<feature type="compositionally biased region" description="Polar residues" evidence="11">
    <location>
        <begin position="910"/>
        <end position="932"/>
    </location>
</feature>
<feature type="region of interest" description="Disordered" evidence="11">
    <location>
        <begin position="890"/>
        <end position="945"/>
    </location>
</feature>
<keyword evidence="6" id="KW-0547">Nucleotide-binding</keyword>
<evidence type="ECO:0000256" key="7">
    <source>
        <dbReference type="ARBA" id="ARBA00022777"/>
    </source>
</evidence>
<accession>A0ABQ8UMM9</accession>
<organism evidence="12 13">
    <name type="scientific">Paratrimastix pyriformis</name>
    <dbReference type="NCBI Taxonomy" id="342808"/>
    <lineage>
        <taxon>Eukaryota</taxon>
        <taxon>Metamonada</taxon>
        <taxon>Preaxostyla</taxon>
        <taxon>Paratrimastigidae</taxon>
        <taxon>Paratrimastix</taxon>
    </lineage>
</organism>
<evidence type="ECO:0000256" key="2">
    <source>
        <dbReference type="ARBA" id="ARBA00005609"/>
    </source>
</evidence>
<feature type="compositionally biased region" description="Low complexity" evidence="11">
    <location>
        <begin position="2140"/>
        <end position="2150"/>
    </location>
</feature>
<dbReference type="PANTHER" id="PTHR12750:SF9">
    <property type="entry name" value="INOSITOL HEXAKISPHOSPHATE AND DIPHOSPHOINOSITOL-PENTAKISPHOSPHATE KINASE"/>
    <property type="match status" value="1"/>
</dbReference>
<dbReference type="InterPro" id="IPR033379">
    <property type="entry name" value="Acid_Pase_AS"/>
</dbReference>
<feature type="region of interest" description="Disordered" evidence="11">
    <location>
        <begin position="2140"/>
        <end position="2198"/>
    </location>
</feature>
<keyword evidence="8" id="KW-0067">ATP-binding</keyword>
<feature type="compositionally biased region" description="Pro residues" evidence="11">
    <location>
        <begin position="964"/>
        <end position="978"/>
    </location>
</feature>
<feature type="compositionally biased region" description="Basic residues" evidence="11">
    <location>
        <begin position="1144"/>
        <end position="1153"/>
    </location>
</feature>
<evidence type="ECO:0000256" key="8">
    <source>
        <dbReference type="ARBA" id="ARBA00022840"/>
    </source>
</evidence>
<name>A0ABQ8UMM9_9EUKA</name>
<protein>
    <recommendedName>
        <fullName evidence="3">diphosphoinositol-pentakisphosphate 1-kinase</fullName>
        <ecNumber evidence="3">2.7.4.24</ecNumber>
    </recommendedName>
</protein>
<dbReference type="SUPFAM" id="SSF53254">
    <property type="entry name" value="Phosphoglycerate mutase-like"/>
    <property type="match status" value="3"/>
</dbReference>
<evidence type="ECO:0000256" key="9">
    <source>
        <dbReference type="ARBA" id="ARBA00033696"/>
    </source>
</evidence>
<dbReference type="EMBL" id="JAPMOS010000013">
    <property type="protein sequence ID" value="KAJ4460437.1"/>
    <property type="molecule type" value="Genomic_DNA"/>
</dbReference>
<comment type="catalytic activity">
    <reaction evidence="10">
        <text>1D-myo-inositol hexakisphosphate + ATP = 1-diphospho-1D-myo-inositol 2,3,4,5,6-pentakisphosphate + ADP</text>
        <dbReference type="Rhea" id="RHEA:37459"/>
        <dbReference type="ChEBI" id="CHEBI:30616"/>
        <dbReference type="ChEBI" id="CHEBI:58130"/>
        <dbReference type="ChEBI" id="CHEBI:74946"/>
        <dbReference type="ChEBI" id="CHEBI:456216"/>
        <dbReference type="EC" id="2.7.4.24"/>
    </reaction>
    <physiologicalReaction direction="left-to-right" evidence="10">
        <dbReference type="Rhea" id="RHEA:37460"/>
    </physiologicalReaction>
</comment>
<evidence type="ECO:0000256" key="10">
    <source>
        <dbReference type="ARBA" id="ARBA00034629"/>
    </source>
</evidence>
<feature type="region of interest" description="Disordered" evidence="11">
    <location>
        <begin position="1498"/>
        <end position="1593"/>
    </location>
</feature>
<evidence type="ECO:0000256" key="1">
    <source>
        <dbReference type="ARBA" id="ARBA00004514"/>
    </source>
</evidence>
<dbReference type="Gene3D" id="3.30.470.20">
    <property type="entry name" value="ATP-grasp fold, B domain"/>
    <property type="match status" value="1"/>
</dbReference>
<comment type="subcellular location">
    <subcellularLocation>
        <location evidence="1">Cytoplasm</location>
        <location evidence="1">Cytosol</location>
    </subcellularLocation>
</comment>
<feature type="compositionally biased region" description="Basic residues" evidence="11">
    <location>
        <begin position="933"/>
        <end position="945"/>
    </location>
</feature>
<feature type="compositionally biased region" description="Polar residues" evidence="11">
    <location>
        <begin position="623"/>
        <end position="635"/>
    </location>
</feature>
<feature type="compositionally biased region" description="Low complexity" evidence="11">
    <location>
        <begin position="1154"/>
        <end position="1167"/>
    </location>
</feature>
<evidence type="ECO:0000256" key="5">
    <source>
        <dbReference type="ARBA" id="ARBA00022679"/>
    </source>
</evidence>
<feature type="region of interest" description="Disordered" evidence="11">
    <location>
        <begin position="616"/>
        <end position="653"/>
    </location>
</feature>
<evidence type="ECO:0000256" key="3">
    <source>
        <dbReference type="ARBA" id="ARBA00012893"/>
    </source>
</evidence>
<dbReference type="InterPro" id="IPR000560">
    <property type="entry name" value="His_Pase_clade-2"/>
</dbReference>
<feature type="region of interest" description="Disordered" evidence="11">
    <location>
        <begin position="783"/>
        <end position="875"/>
    </location>
</feature>
<dbReference type="EC" id="2.7.4.24" evidence="3"/>
<feature type="compositionally biased region" description="Low complexity" evidence="11">
    <location>
        <begin position="979"/>
        <end position="989"/>
    </location>
</feature>
<dbReference type="InterPro" id="IPR037446">
    <property type="entry name" value="His_Pase_VIP1"/>
</dbReference>
<dbReference type="PROSITE" id="PS00616">
    <property type="entry name" value="HIS_ACID_PHOSPHAT_1"/>
    <property type="match status" value="1"/>
</dbReference>
<feature type="compositionally biased region" description="Low complexity" evidence="11">
    <location>
        <begin position="1991"/>
        <end position="2009"/>
    </location>
</feature>
<dbReference type="Proteomes" id="UP001141327">
    <property type="component" value="Unassembled WGS sequence"/>
</dbReference>
<proteinExistence type="inferred from homology"/>
<feature type="region of interest" description="Disordered" evidence="11">
    <location>
        <begin position="1075"/>
        <end position="1191"/>
    </location>
</feature>
<evidence type="ECO:0000256" key="11">
    <source>
        <dbReference type="SAM" id="MobiDB-lite"/>
    </source>
</evidence>
<feature type="compositionally biased region" description="Low complexity" evidence="11">
    <location>
        <begin position="1574"/>
        <end position="1593"/>
    </location>
</feature>
<feature type="compositionally biased region" description="Low complexity" evidence="11">
    <location>
        <begin position="822"/>
        <end position="837"/>
    </location>
</feature>
<feature type="compositionally biased region" description="Low complexity" evidence="11">
    <location>
        <begin position="237"/>
        <end position="252"/>
    </location>
</feature>
<comment type="similarity">
    <text evidence="2">Belongs to the histidine acid phosphatase family. VIP1 subfamily.</text>
</comment>
<comment type="caution">
    <text evidence="12">The sequence shown here is derived from an EMBL/GenBank/DDBJ whole genome shotgun (WGS) entry which is preliminary data.</text>
</comment>
<evidence type="ECO:0000313" key="12">
    <source>
        <dbReference type="EMBL" id="KAJ4460437.1"/>
    </source>
</evidence>
<feature type="region of interest" description="Disordered" evidence="11">
    <location>
        <begin position="1225"/>
        <end position="1357"/>
    </location>
</feature>
<feature type="region of interest" description="Disordered" evidence="11">
    <location>
        <begin position="184"/>
        <end position="261"/>
    </location>
</feature>
<feature type="compositionally biased region" description="Low complexity" evidence="11">
    <location>
        <begin position="1226"/>
        <end position="1235"/>
    </location>
</feature>
<evidence type="ECO:0000256" key="4">
    <source>
        <dbReference type="ARBA" id="ARBA00022490"/>
    </source>
</evidence>
<feature type="region of interest" description="Disordered" evidence="11">
    <location>
        <begin position="964"/>
        <end position="1040"/>
    </location>
</feature>
<dbReference type="PANTHER" id="PTHR12750">
    <property type="entry name" value="DIPHOSPHOINOSITOL PENTAKISPHOSPHATE KINASE"/>
    <property type="match status" value="1"/>
</dbReference>
<keyword evidence="7 12" id="KW-0418">Kinase</keyword>